<feature type="binding site" evidence="10">
    <location>
        <position position="111"/>
    </location>
    <ligand>
        <name>Mg(2+)</name>
        <dbReference type="ChEBI" id="CHEBI:18420"/>
        <label>1</label>
    </ligand>
</feature>
<dbReference type="Gene3D" id="3.30.420.10">
    <property type="entry name" value="Ribonuclease H-like superfamily/Ribonuclease H"/>
    <property type="match status" value="1"/>
</dbReference>
<comment type="catalytic activity">
    <reaction evidence="1 10">
        <text>Endonucleolytic cleavage to 5'-phosphomonoester.</text>
        <dbReference type="EC" id="3.1.26.4"/>
    </reaction>
</comment>
<dbReference type="EC" id="3.1.26.4" evidence="4 10"/>
<evidence type="ECO:0000256" key="9">
    <source>
        <dbReference type="ARBA" id="ARBA00022842"/>
    </source>
</evidence>
<dbReference type="RefSeq" id="WP_330958403.1">
    <property type="nucleotide sequence ID" value="NZ_JAZGJQ010000006.1"/>
</dbReference>
<keyword evidence="13" id="KW-1185">Reference proteome</keyword>
<reference evidence="12 13" key="1">
    <citation type="submission" date="2024-01" db="EMBL/GenBank/DDBJ databases">
        <title>Description of Olsenella sp. nov., isolated from pig feces.</title>
        <authorList>
            <person name="Chang Y.-H."/>
        </authorList>
    </citation>
    <scope>NUCLEOTIDE SEQUENCE [LARGE SCALE GENOMIC DNA]</scope>
    <source>
        <strain evidence="12 13">YH-ols2223</strain>
    </source>
</reference>
<comment type="caution">
    <text evidence="12">The sequence shown here is derived from an EMBL/GenBank/DDBJ whole genome shotgun (WGS) entry which is preliminary data.</text>
</comment>
<evidence type="ECO:0000256" key="1">
    <source>
        <dbReference type="ARBA" id="ARBA00000077"/>
    </source>
</evidence>
<keyword evidence="8 10" id="KW-0378">Hydrolase</keyword>
<evidence type="ECO:0000259" key="11">
    <source>
        <dbReference type="PROSITE" id="PS50879"/>
    </source>
</evidence>
<dbReference type="Pfam" id="PF00075">
    <property type="entry name" value="RNase_H"/>
    <property type="match status" value="1"/>
</dbReference>
<evidence type="ECO:0000313" key="12">
    <source>
        <dbReference type="EMBL" id="MEE6147635.1"/>
    </source>
</evidence>
<dbReference type="EMBL" id="JAZGJQ010000006">
    <property type="protein sequence ID" value="MEE6147635.1"/>
    <property type="molecule type" value="Genomic_DNA"/>
</dbReference>
<dbReference type="InterPro" id="IPR036397">
    <property type="entry name" value="RNaseH_sf"/>
</dbReference>
<protein>
    <recommendedName>
        <fullName evidence="4 10">Ribonuclease H</fullName>
        <shortName evidence="10">RNase H</shortName>
        <ecNumber evidence="4 10">3.1.26.4</ecNumber>
    </recommendedName>
</protein>
<dbReference type="CDD" id="cd09278">
    <property type="entry name" value="RNase_HI_prokaryote_like"/>
    <property type="match status" value="1"/>
</dbReference>
<evidence type="ECO:0000256" key="10">
    <source>
        <dbReference type="HAMAP-Rule" id="MF_00042"/>
    </source>
</evidence>
<evidence type="ECO:0000256" key="6">
    <source>
        <dbReference type="ARBA" id="ARBA00022723"/>
    </source>
</evidence>
<dbReference type="PANTHER" id="PTHR10642">
    <property type="entry name" value="RIBONUCLEASE H1"/>
    <property type="match status" value="1"/>
</dbReference>
<dbReference type="NCBIfam" id="NF001236">
    <property type="entry name" value="PRK00203.1"/>
    <property type="match status" value="1"/>
</dbReference>
<dbReference type="InterPro" id="IPR012337">
    <property type="entry name" value="RNaseH-like_sf"/>
</dbReference>
<evidence type="ECO:0000256" key="7">
    <source>
        <dbReference type="ARBA" id="ARBA00022759"/>
    </source>
</evidence>
<sequence length="198" mass="21258">MASFDEFVRQGGLSGPAGAAGTPGPAAATASSAAATARTHVVAYTDGSARRNPGPGGYGVVLLFSDHAGRLHSKMLSQGFRRTTNNRMELLAAIVALETLSRPCTVELHSDSQYLVNAINKRWVQGWMRNGWKTASKKPVKNPDLWKRLVAAMRRHDVEFVWVKGHAGHKYNEKCDELATSAADGKAGPLAVDAGFEE</sequence>
<evidence type="ECO:0000256" key="8">
    <source>
        <dbReference type="ARBA" id="ARBA00022801"/>
    </source>
</evidence>
<dbReference type="InterPro" id="IPR050092">
    <property type="entry name" value="RNase_H"/>
</dbReference>
<dbReference type="InterPro" id="IPR022892">
    <property type="entry name" value="RNaseHI"/>
</dbReference>
<evidence type="ECO:0000256" key="3">
    <source>
        <dbReference type="ARBA" id="ARBA00011245"/>
    </source>
</evidence>
<dbReference type="SUPFAM" id="SSF53098">
    <property type="entry name" value="Ribonuclease H-like"/>
    <property type="match status" value="1"/>
</dbReference>
<feature type="binding site" evidence="10">
    <location>
        <position position="89"/>
    </location>
    <ligand>
        <name>Mg(2+)</name>
        <dbReference type="ChEBI" id="CHEBI:18420"/>
        <label>1</label>
    </ligand>
</feature>
<comment type="subunit">
    <text evidence="3 10">Monomer.</text>
</comment>
<evidence type="ECO:0000256" key="2">
    <source>
        <dbReference type="ARBA" id="ARBA00005300"/>
    </source>
</evidence>
<dbReference type="PANTHER" id="PTHR10642:SF26">
    <property type="entry name" value="RIBONUCLEASE H1"/>
    <property type="match status" value="1"/>
</dbReference>
<organism evidence="12 13">
    <name type="scientific">Olsenella absiana</name>
    <dbReference type="NCBI Taxonomy" id="3115222"/>
    <lineage>
        <taxon>Bacteria</taxon>
        <taxon>Bacillati</taxon>
        <taxon>Actinomycetota</taxon>
        <taxon>Coriobacteriia</taxon>
        <taxon>Coriobacteriales</taxon>
        <taxon>Atopobiaceae</taxon>
        <taxon>Olsenella</taxon>
    </lineage>
</organism>
<keyword evidence="6 10" id="KW-0479">Metal-binding</keyword>
<keyword evidence="7 10" id="KW-0255">Endonuclease</keyword>
<dbReference type="Proteomes" id="UP001332931">
    <property type="component" value="Unassembled WGS sequence"/>
</dbReference>
<comment type="similarity">
    <text evidence="2 10">Belongs to the RNase H family.</text>
</comment>
<dbReference type="InterPro" id="IPR002156">
    <property type="entry name" value="RNaseH_domain"/>
</dbReference>
<keyword evidence="10" id="KW-0963">Cytoplasm</keyword>
<keyword evidence="9 10" id="KW-0460">Magnesium</keyword>
<evidence type="ECO:0000313" key="13">
    <source>
        <dbReference type="Proteomes" id="UP001332931"/>
    </source>
</evidence>
<feature type="domain" description="RNase H type-1" evidence="11">
    <location>
        <begin position="37"/>
        <end position="184"/>
    </location>
</feature>
<name>A0ABU7RAL0_9ACTN</name>
<feature type="binding site" evidence="10">
    <location>
        <position position="46"/>
    </location>
    <ligand>
        <name>Mg(2+)</name>
        <dbReference type="ChEBI" id="CHEBI:18420"/>
        <label>1</label>
    </ligand>
</feature>
<dbReference type="GO" id="GO:0004523">
    <property type="term" value="F:RNA-DNA hybrid ribonuclease activity"/>
    <property type="evidence" value="ECO:0007669"/>
    <property type="project" value="UniProtKB-EC"/>
</dbReference>
<comment type="cofactor">
    <cofactor evidence="10">
        <name>Mg(2+)</name>
        <dbReference type="ChEBI" id="CHEBI:18420"/>
    </cofactor>
    <text evidence="10">Binds 1 Mg(2+) ion per subunit. May bind a second metal ion at a regulatory site, or after substrate binding.</text>
</comment>
<evidence type="ECO:0000256" key="4">
    <source>
        <dbReference type="ARBA" id="ARBA00012180"/>
    </source>
</evidence>
<accession>A0ABU7RAL0</accession>
<evidence type="ECO:0000256" key="5">
    <source>
        <dbReference type="ARBA" id="ARBA00022722"/>
    </source>
</evidence>
<feature type="binding site" evidence="10">
    <location>
        <position position="176"/>
    </location>
    <ligand>
        <name>Mg(2+)</name>
        <dbReference type="ChEBI" id="CHEBI:18420"/>
        <label>2</label>
    </ligand>
</feature>
<comment type="subcellular location">
    <subcellularLocation>
        <location evidence="10">Cytoplasm</location>
    </subcellularLocation>
</comment>
<dbReference type="PROSITE" id="PS50879">
    <property type="entry name" value="RNASE_H_1"/>
    <property type="match status" value="1"/>
</dbReference>
<keyword evidence="5 10" id="KW-0540">Nuclease</keyword>
<feature type="binding site" evidence="10">
    <location>
        <position position="46"/>
    </location>
    <ligand>
        <name>Mg(2+)</name>
        <dbReference type="ChEBI" id="CHEBI:18420"/>
        <label>2</label>
    </ligand>
</feature>
<proteinExistence type="inferred from homology"/>
<gene>
    <name evidence="10 12" type="primary">rnhA</name>
    <name evidence="12" type="ORF">VXJ25_06540</name>
</gene>
<dbReference type="HAMAP" id="MF_00042">
    <property type="entry name" value="RNase_H"/>
    <property type="match status" value="1"/>
</dbReference>
<comment type="function">
    <text evidence="10">Endonuclease that specifically degrades the RNA of RNA-DNA hybrids.</text>
</comment>